<dbReference type="AlphaFoldDB" id="A0A836L7B5"/>
<protein>
    <submittedName>
        <fullName evidence="2">Uncharacterized protein</fullName>
    </submittedName>
</protein>
<proteinExistence type="predicted"/>
<accession>A0A836L7B5</accession>
<dbReference type="GeneID" id="94286951"/>
<feature type="region of interest" description="Disordered" evidence="1">
    <location>
        <begin position="355"/>
        <end position="374"/>
    </location>
</feature>
<sequence>MEFAKRLSELAHLTRRLSSVRSHEARARHHFDSTRPAPILAKDEDEVGPRISAGRRRGRSSASAHPSTLSYCAAAQTQLLFRRIPLSVSLVERSWWKLEYRQKQRVAQRNAAHASADPTDSTSANGVSSLPHSDVTVSSPSSAPTMQPDEGKTLSVKQPSPTTSRQQLDAVVLLLRLLHTVEEARRVFLRGKEETAQRRCVAADAKWRKFQQDFAGQLNRCTRKNGEKSDKHNEDELALLRETANTLQEQCRSAKNDFSMLRTSLVARSFVSARLWQLLLRKSLWAAAVMEHKRAAAGGESSTAAPPAQQLLFMCLAFSRISMGVLRDYVEGRSFSRHAPRFVVSMPSRSWHVRKRKADTSSLNEPAAPSAPAAASVKALGEAPDTKDFGSSEKALGDSEDALFLMLQESVTSPHCTATDPPLAMSTLRACGPDSTRAKRKQRSGSVMPMRWVPPHTAHVIPLASETLTLHSLVLPEMDVPALLRLGCAAELLDLCVTLQRLASGVLALTPQQMSSPVSSEEASTSQQRTLHRLEDAIITVGQEVKRHLIAKQYIHCPREEGTATMPGRLEPVEAARLAAQLHALRLVPPGDAGSAILLSQLLRDMFPELRTKTSRVLQEKARQSSLLAFATRPHRMKLYAQHGRRNAEGYVLGTIVQQARLQQRQLVAALRERHLTEVHVQKLGEMAGSLPLSELVRLIQLCASHASCSDSAQLLKQALPAEALDTLVTGCLFLAEALLISGTLQTNSGQPSAFSLQDLAILWDATTLLFPLIRAQRVHQRGGSAGRLLTSHTVRPQSIIWATFGEHVLVTVNGALAQRLQNLEKQRQHESTAMRRARSTREGKAAVDVAVKESETVMTDSQVTVDAIVRLATGVLEYAAHDEGVAAHSGTASTPISVLAVRKSVRVLARLLHELVLHDRQLWHSLRILPATQRNIVGHQLVKCFQAMDMMDDTTTRALDMLDRCSQVEL</sequence>
<feature type="compositionally biased region" description="Polar residues" evidence="1">
    <location>
        <begin position="118"/>
        <end position="145"/>
    </location>
</feature>
<comment type="caution">
    <text evidence="2">The sequence shown here is derived from an EMBL/GenBank/DDBJ whole genome shotgun (WGS) entry which is preliminary data.</text>
</comment>
<reference evidence="2 3" key="1">
    <citation type="submission" date="2021-02" db="EMBL/GenBank/DDBJ databases">
        <title>Porcisia hertigi Genome sequencing and assembly.</title>
        <authorList>
            <person name="Almutairi H."/>
            <person name="Gatherer D."/>
        </authorList>
    </citation>
    <scope>NUCLEOTIDE SEQUENCE [LARGE SCALE GENOMIC DNA]</scope>
    <source>
        <strain evidence="2 3">C119</strain>
    </source>
</reference>
<name>A0A836L7B5_9TRYP</name>
<evidence type="ECO:0000313" key="3">
    <source>
        <dbReference type="Proteomes" id="UP000674318"/>
    </source>
</evidence>
<gene>
    <name evidence="2" type="ORF">JKF63_00825</name>
</gene>
<feature type="region of interest" description="Disordered" evidence="1">
    <location>
        <begin position="21"/>
        <end position="68"/>
    </location>
</feature>
<dbReference type="KEGG" id="phet:94286951"/>
<feature type="compositionally biased region" description="Basic and acidic residues" evidence="1">
    <location>
        <begin position="21"/>
        <end position="33"/>
    </location>
</feature>
<dbReference type="Proteomes" id="UP000674318">
    <property type="component" value="Unassembled WGS sequence"/>
</dbReference>
<dbReference type="OrthoDB" id="273383at2759"/>
<keyword evidence="3" id="KW-1185">Reference proteome</keyword>
<dbReference type="RefSeq" id="XP_067753031.1">
    <property type="nucleotide sequence ID" value="XM_067896874.1"/>
</dbReference>
<evidence type="ECO:0000256" key="1">
    <source>
        <dbReference type="SAM" id="MobiDB-lite"/>
    </source>
</evidence>
<organism evidence="2 3">
    <name type="scientific">Porcisia hertigi</name>
    <dbReference type="NCBI Taxonomy" id="2761500"/>
    <lineage>
        <taxon>Eukaryota</taxon>
        <taxon>Discoba</taxon>
        <taxon>Euglenozoa</taxon>
        <taxon>Kinetoplastea</taxon>
        <taxon>Metakinetoplastina</taxon>
        <taxon>Trypanosomatida</taxon>
        <taxon>Trypanosomatidae</taxon>
        <taxon>Leishmaniinae</taxon>
        <taxon>Porcisia</taxon>
    </lineage>
</organism>
<feature type="region of interest" description="Disordered" evidence="1">
    <location>
        <begin position="109"/>
        <end position="162"/>
    </location>
</feature>
<dbReference type="EMBL" id="JAFJZO010000036">
    <property type="protein sequence ID" value="KAG5490703.1"/>
    <property type="molecule type" value="Genomic_DNA"/>
</dbReference>
<evidence type="ECO:0000313" key="2">
    <source>
        <dbReference type="EMBL" id="KAG5490703.1"/>
    </source>
</evidence>